<reference evidence="1 2" key="1">
    <citation type="journal article" date="2020" name="Cell">
        <title>Large-Scale Comparative Analyses of Tick Genomes Elucidate Their Genetic Diversity and Vector Capacities.</title>
        <authorList>
            <consortium name="Tick Genome and Microbiome Consortium (TIGMIC)"/>
            <person name="Jia N."/>
            <person name="Wang J."/>
            <person name="Shi W."/>
            <person name="Du L."/>
            <person name="Sun Y."/>
            <person name="Zhan W."/>
            <person name="Jiang J.F."/>
            <person name="Wang Q."/>
            <person name="Zhang B."/>
            <person name="Ji P."/>
            <person name="Bell-Sakyi L."/>
            <person name="Cui X.M."/>
            <person name="Yuan T.T."/>
            <person name="Jiang B.G."/>
            <person name="Yang W.F."/>
            <person name="Lam T.T."/>
            <person name="Chang Q.C."/>
            <person name="Ding S.J."/>
            <person name="Wang X.J."/>
            <person name="Zhu J.G."/>
            <person name="Ruan X.D."/>
            <person name="Zhao L."/>
            <person name="Wei J.T."/>
            <person name="Ye R.Z."/>
            <person name="Que T.C."/>
            <person name="Du C.H."/>
            <person name="Zhou Y.H."/>
            <person name="Cheng J.X."/>
            <person name="Dai P.F."/>
            <person name="Guo W.B."/>
            <person name="Han X.H."/>
            <person name="Huang E.J."/>
            <person name="Li L.F."/>
            <person name="Wei W."/>
            <person name="Gao Y.C."/>
            <person name="Liu J.Z."/>
            <person name="Shao H.Z."/>
            <person name="Wang X."/>
            <person name="Wang C.C."/>
            <person name="Yang T.C."/>
            <person name="Huo Q.B."/>
            <person name="Li W."/>
            <person name="Chen H.Y."/>
            <person name="Chen S.E."/>
            <person name="Zhou L.G."/>
            <person name="Ni X.B."/>
            <person name="Tian J.H."/>
            <person name="Sheng Y."/>
            <person name="Liu T."/>
            <person name="Pan Y.S."/>
            <person name="Xia L.Y."/>
            <person name="Li J."/>
            <person name="Zhao F."/>
            <person name="Cao W.C."/>
        </authorList>
    </citation>
    <scope>NUCLEOTIDE SEQUENCE [LARGE SCALE GENOMIC DNA]</scope>
    <source>
        <strain evidence="1">Iper-2018</strain>
    </source>
</reference>
<organism evidence="1 2">
    <name type="scientific">Ixodes persulcatus</name>
    <name type="common">Taiga tick</name>
    <dbReference type="NCBI Taxonomy" id="34615"/>
    <lineage>
        <taxon>Eukaryota</taxon>
        <taxon>Metazoa</taxon>
        <taxon>Ecdysozoa</taxon>
        <taxon>Arthropoda</taxon>
        <taxon>Chelicerata</taxon>
        <taxon>Arachnida</taxon>
        <taxon>Acari</taxon>
        <taxon>Parasitiformes</taxon>
        <taxon>Ixodida</taxon>
        <taxon>Ixodoidea</taxon>
        <taxon>Ixodidae</taxon>
        <taxon>Ixodinae</taxon>
        <taxon>Ixodes</taxon>
    </lineage>
</organism>
<comment type="caution">
    <text evidence="1">The sequence shown here is derived from an EMBL/GenBank/DDBJ whole genome shotgun (WGS) entry which is preliminary data.</text>
</comment>
<dbReference type="EMBL" id="JABSTQ010000457">
    <property type="protein sequence ID" value="KAG0445389.1"/>
    <property type="molecule type" value="Genomic_DNA"/>
</dbReference>
<accession>A0AC60R0C6</accession>
<dbReference type="Proteomes" id="UP000805193">
    <property type="component" value="Unassembled WGS sequence"/>
</dbReference>
<protein>
    <submittedName>
        <fullName evidence="1">Uncharacterized protein</fullName>
    </submittedName>
</protein>
<evidence type="ECO:0000313" key="2">
    <source>
        <dbReference type="Proteomes" id="UP000805193"/>
    </source>
</evidence>
<evidence type="ECO:0000313" key="1">
    <source>
        <dbReference type="EMBL" id="KAG0445389.1"/>
    </source>
</evidence>
<proteinExistence type="predicted"/>
<gene>
    <name evidence="1" type="ORF">HPB47_015888</name>
</gene>
<keyword evidence="2" id="KW-1185">Reference proteome</keyword>
<sequence>MIKNSGKGYPSSSIPSPGHQFIIRWVPAHCGILGNQKAHRLARAHLLSALAKGHSSSSSLVNPSQEIANPWHDLRPTKVQRGAYLSMAADPLSIPKIPSQHFSRREAVLIPPIKTRTLLTPPLLQRIRGYDGAGSSTASGICKNWNPKVDLAHLMWSSRLYDVPRQLALDLITSAPVPASLNAWACPDTFISPAWLGALGGVTQLHKEPNCASSGGPAPSDYSQKTRPPPPSSATALKP</sequence>
<name>A0AC60R0C6_IXOPE</name>